<dbReference type="FunFam" id="3.30.565.10:FF:000028">
    <property type="entry name" value="PAS sensor protein"/>
    <property type="match status" value="1"/>
</dbReference>
<dbReference type="Pfam" id="PF07228">
    <property type="entry name" value="SpoIIE"/>
    <property type="match status" value="1"/>
</dbReference>
<reference evidence="5" key="1">
    <citation type="submission" date="2016-02" db="EMBL/GenBank/DDBJ databases">
        <authorList>
            <person name="Wibberg D."/>
        </authorList>
    </citation>
    <scope>NUCLEOTIDE SEQUENCE [LARGE SCALE GENOMIC DNA]</scope>
</reference>
<dbReference type="InterPro" id="IPR003594">
    <property type="entry name" value="HATPase_dom"/>
</dbReference>
<dbReference type="Proteomes" id="UP000199013">
    <property type="component" value="Unassembled WGS sequence"/>
</dbReference>
<dbReference type="GO" id="GO:0016791">
    <property type="term" value="F:phosphatase activity"/>
    <property type="evidence" value="ECO:0007669"/>
    <property type="project" value="TreeGrafter"/>
</dbReference>
<protein>
    <submittedName>
        <fullName evidence="4">Magnesium or manganese-dependent protein phosphatase</fullName>
    </submittedName>
</protein>
<feature type="domain" description="GAF" evidence="2">
    <location>
        <begin position="57"/>
        <end position="219"/>
    </location>
</feature>
<dbReference type="PANTHER" id="PTHR43156">
    <property type="entry name" value="STAGE II SPORULATION PROTEIN E-RELATED"/>
    <property type="match status" value="1"/>
</dbReference>
<proteinExistence type="predicted"/>
<keyword evidence="5" id="KW-1185">Reference proteome</keyword>
<dbReference type="InterPro" id="IPR036457">
    <property type="entry name" value="PPM-type-like_dom_sf"/>
</dbReference>
<dbReference type="CDD" id="cd16936">
    <property type="entry name" value="HATPase_RsbW-like"/>
    <property type="match status" value="1"/>
</dbReference>
<dbReference type="SUPFAM" id="SSF55874">
    <property type="entry name" value="ATPase domain of HSP90 chaperone/DNA topoisomerase II/histidine kinase"/>
    <property type="match status" value="1"/>
</dbReference>
<dbReference type="FunFam" id="3.60.40.10:FF:000031">
    <property type="entry name" value="PAS sensor protein"/>
    <property type="match status" value="1"/>
</dbReference>
<accession>A0A1C3P1X0</accession>
<dbReference type="Gene3D" id="3.30.450.40">
    <property type="match status" value="1"/>
</dbReference>
<dbReference type="SMART" id="SM00331">
    <property type="entry name" value="PP2C_SIG"/>
    <property type="match status" value="1"/>
</dbReference>
<dbReference type="InterPro" id="IPR052016">
    <property type="entry name" value="Bact_Sigma-Reg"/>
</dbReference>
<dbReference type="Pfam" id="PF13581">
    <property type="entry name" value="HATPase_c_2"/>
    <property type="match status" value="1"/>
</dbReference>
<dbReference type="EMBL" id="FLUV01001638">
    <property type="protein sequence ID" value="SBW23718.1"/>
    <property type="molecule type" value="Genomic_DNA"/>
</dbReference>
<dbReference type="InterPro" id="IPR029016">
    <property type="entry name" value="GAF-like_dom_sf"/>
</dbReference>
<dbReference type="Gene3D" id="3.30.565.10">
    <property type="entry name" value="Histidine kinase-like ATPase, C-terminal domain"/>
    <property type="match status" value="1"/>
</dbReference>
<evidence type="ECO:0000256" key="1">
    <source>
        <dbReference type="ARBA" id="ARBA00022801"/>
    </source>
</evidence>
<organism evidence="4 5">
    <name type="scientific">Candidatus Protofrankia californiensis</name>
    <dbReference type="NCBI Taxonomy" id="1839754"/>
    <lineage>
        <taxon>Bacteria</taxon>
        <taxon>Bacillati</taxon>
        <taxon>Actinomycetota</taxon>
        <taxon>Actinomycetes</taxon>
        <taxon>Frankiales</taxon>
        <taxon>Frankiaceae</taxon>
        <taxon>Protofrankia</taxon>
    </lineage>
</organism>
<dbReference type="SUPFAM" id="SSF81606">
    <property type="entry name" value="PP2C-like"/>
    <property type="match status" value="1"/>
</dbReference>
<keyword evidence="1" id="KW-0378">Hydrolase</keyword>
<evidence type="ECO:0000259" key="2">
    <source>
        <dbReference type="SMART" id="SM00065"/>
    </source>
</evidence>
<evidence type="ECO:0000259" key="3">
    <source>
        <dbReference type="SMART" id="SM00331"/>
    </source>
</evidence>
<dbReference type="Pfam" id="PF13185">
    <property type="entry name" value="GAF_2"/>
    <property type="match status" value="1"/>
</dbReference>
<dbReference type="InterPro" id="IPR036890">
    <property type="entry name" value="HATPase_C_sf"/>
</dbReference>
<feature type="domain" description="PPM-type phosphatase" evidence="3">
    <location>
        <begin position="237"/>
        <end position="453"/>
    </location>
</feature>
<dbReference type="InterPro" id="IPR001932">
    <property type="entry name" value="PPM-type_phosphatase-like_dom"/>
</dbReference>
<evidence type="ECO:0000313" key="5">
    <source>
        <dbReference type="Proteomes" id="UP000199013"/>
    </source>
</evidence>
<evidence type="ECO:0000313" key="4">
    <source>
        <dbReference type="EMBL" id="SBW23718.1"/>
    </source>
</evidence>
<dbReference type="SUPFAM" id="SSF55781">
    <property type="entry name" value="GAF domain-like"/>
    <property type="match status" value="1"/>
</dbReference>
<dbReference type="PANTHER" id="PTHR43156:SF2">
    <property type="entry name" value="STAGE II SPORULATION PROTEIN E"/>
    <property type="match status" value="1"/>
</dbReference>
<dbReference type="Gene3D" id="3.60.40.10">
    <property type="entry name" value="PPM-type phosphatase domain"/>
    <property type="match status" value="1"/>
</dbReference>
<name>A0A1C3P1X0_9ACTN</name>
<dbReference type="SMART" id="SM00065">
    <property type="entry name" value="GAF"/>
    <property type="match status" value="1"/>
</dbReference>
<dbReference type="AlphaFoldDB" id="A0A1C3P1X0"/>
<gene>
    <name evidence="4" type="ORF">FDG2_3891</name>
</gene>
<sequence>MPMPESGRREPAEAVGRKLLLAGEPTVSRLALAARRRLGLLCEAGVRIGTTLDVRRTAEELVEMAVGEVADVVAVDLADSVLRGEGPVVRDGSLRRVARSATASEPGPFYQVGELVAFAPTTPQAQAVLTGQPVFEPDLSTAVSWLVQDPARAGEVIEKGARSLITVPLRARGAVLGVVSFYRTKQSGPFEEDDLSLAEELVSRAAVSIDNARRFTGERALALALQRSLLPRTLPEQNAVEVAHRYLPAESDVGGDWYDVIPLSSLRVALVVGDVVGHGIRAAATMGRLRTAVHNFAVLDLPPDELLTRLDDLVDRIDQEQAADDGDIIGATCLYAIYDPVSRRATMARAGHPPPALVHPDGTVEFPEVPAGPPLGLGGQPFETAELDIADGSHLVLYTDGLVEDRDIDVGLGRLAAALACPAGRPAQICDAVMTAVPPAHAGDDVALLVARTRTIPTSQVVRWDLPSEPSAVPRLRAASRKRLAEWSLETVAFTTELILSELMTNAIRHASGPIEVRLLRDRTLISEVSDASSTSPHLRRASATDEGGRGLFLVAQLARRWGTRYTDQGKTIWVEQELSRW</sequence>
<dbReference type="InterPro" id="IPR003018">
    <property type="entry name" value="GAF"/>
</dbReference>
<dbReference type="FunFam" id="3.30.450.40:FF:000035">
    <property type="entry name" value="PAS sensor protein"/>
    <property type="match status" value="1"/>
</dbReference>